<evidence type="ECO:0000313" key="4">
    <source>
        <dbReference type="Proteomes" id="UP000248689"/>
    </source>
</evidence>
<feature type="transmembrane region" description="Helical" evidence="1">
    <location>
        <begin position="7"/>
        <end position="29"/>
    </location>
</feature>
<gene>
    <name evidence="3" type="ORF">C5N92_00650</name>
</gene>
<dbReference type="AlphaFoldDB" id="A0A328C621"/>
<evidence type="ECO:0000313" key="3">
    <source>
        <dbReference type="EMBL" id="RAL19954.1"/>
    </source>
</evidence>
<evidence type="ECO:0000256" key="1">
    <source>
        <dbReference type="SAM" id="Phobius"/>
    </source>
</evidence>
<feature type="domain" description="Chlorhexidine efflux transporter" evidence="2">
    <location>
        <begin position="2"/>
        <end position="63"/>
    </location>
</feature>
<evidence type="ECO:0000259" key="2">
    <source>
        <dbReference type="Pfam" id="PF05232"/>
    </source>
</evidence>
<accession>A0A328C621</accession>
<comment type="caution">
    <text evidence="3">The sequence shown here is derived from an EMBL/GenBank/DDBJ whole genome shotgun (WGS) entry which is preliminary data.</text>
</comment>
<keyword evidence="1" id="KW-0472">Membrane</keyword>
<keyword evidence="1" id="KW-0812">Transmembrane</keyword>
<name>A0A328C621_9PAST</name>
<dbReference type="InterPro" id="IPR058208">
    <property type="entry name" value="PACE"/>
</dbReference>
<dbReference type="InterPro" id="IPR007896">
    <property type="entry name" value="BTP_bacteria"/>
</dbReference>
<proteinExistence type="predicted"/>
<dbReference type="NCBIfam" id="NF033664">
    <property type="entry name" value="PACE_transport"/>
    <property type="match status" value="1"/>
</dbReference>
<feature type="transmembrane region" description="Helical" evidence="1">
    <location>
        <begin position="75"/>
        <end position="98"/>
    </location>
</feature>
<keyword evidence="1" id="KW-1133">Transmembrane helix</keyword>
<sequence length="134" mass="15532">MGVKERIFHACLFELGAIFVSIVLVMFFADTQTNSAFMISVMIAVTAVVWNFIFNIGFDKIFTAPRETRGLWLRIFHTVSFELGLLLFTVPLIAYYLQLSLWQAFWLDIGLTLAIMLYALIFNWGYDNVRLKFI</sequence>
<protein>
    <recommendedName>
        <fullName evidence="2">Chlorhexidine efflux transporter domain-containing protein</fullName>
    </recommendedName>
</protein>
<dbReference type="Proteomes" id="UP000248689">
    <property type="component" value="Unassembled WGS sequence"/>
</dbReference>
<dbReference type="EMBL" id="PTPX01000001">
    <property type="protein sequence ID" value="RAL19954.1"/>
    <property type="molecule type" value="Genomic_DNA"/>
</dbReference>
<dbReference type="Pfam" id="PF05232">
    <property type="entry name" value="BTP"/>
    <property type="match status" value="2"/>
</dbReference>
<keyword evidence="4" id="KW-1185">Reference proteome</keyword>
<reference evidence="4" key="1">
    <citation type="submission" date="2018-02" db="EMBL/GenBank/DDBJ databases">
        <title>Glaesserella australis sp. nov., isolated from the lungs of pigs.</title>
        <authorList>
            <person name="Turni C."/>
            <person name="Christensen H."/>
        </authorList>
    </citation>
    <scope>NUCLEOTIDE SEQUENCE [LARGE SCALE GENOMIC DNA]</scope>
    <source>
        <strain evidence="4">HS4635</strain>
    </source>
</reference>
<dbReference type="OrthoDB" id="1631120at2"/>
<feature type="transmembrane region" description="Helical" evidence="1">
    <location>
        <begin position="104"/>
        <end position="126"/>
    </location>
</feature>
<feature type="domain" description="Chlorhexidine efflux transporter" evidence="2">
    <location>
        <begin position="69"/>
        <end position="130"/>
    </location>
</feature>
<organism evidence="3 4">
    <name type="scientific">Glaesserella australis</name>
    <dbReference type="NCBI Taxonomy" id="2094024"/>
    <lineage>
        <taxon>Bacteria</taxon>
        <taxon>Pseudomonadati</taxon>
        <taxon>Pseudomonadota</taxon>
        <taxon>Gammaproteobacteria</taxon>
        <taxon>Pasteurellales</taxon>
        <taxon>Pasteurellaceae</taxon>
        <taxon>Glaesserella</taxon>
    </lineage>
</organism>
<feature type="transmembrane region" description="Helical" evidence="1">
    <location>
        <begin position="35"/>
        <end position="54"/>
    </location>
</feature>